<dbReference type="EMBL" id="FR823386">
    <property type="protein sequence ID" value="CBZ51500.1"/>
    <property type="molecule type" value="Genomic_DNA"/>
</dbReference>
<reference evidence="4" key="3">
    <citation type="journal article" date="2012" name="PLoS Pathog.">
        <title>Comparative genomics of the apicomplexan parasites Toxoplasma gondii and Neospora caninum: Coccidia differing in host range and transmission strategy.</title>
        <authorList>
            <person name="Reid A.J."/>
            <person name="Vermont S.J."/>
            <person name="Cotton J.A."/>
            <person name="Harris D."/>
            <person name="Hill-Cawthorne G.A."/>
            <person name="Konen-Waisman S."/>
            <person name="Latham S.M."/>
            <person name="Mourier T."/>
            <person name="Norton R."/>
            <person name="Quail M.A."/>
            <person name="Sanders M."/>
            <person name="Shanmugam D."/>
            <person name="Sohal A."/>
            <person name="Wasmuth J.D."/>
            <person name="Brunk B."/>
            <person name="Grigg M.E."/>
            <person name="Howard J.C."/>
            <person name="Parkinson J."/>
            <person name="Roos D.S."/>
            <person name="Trees A.J."/>
            <person name="Berriman M."/>
            <person name="Pain A."/>
            <person name="Wastling J.M."/>
        </authorList>
    </citation>
    <scope>NUCLEOTIDE SEQUENCE [LARGE SCALE GENOMIC DNA]</scope>
    <source>
        <strain evidence="4">Liverpool</strain>
    </source>
</reference>
<organism evidence="2 4">
    <name type="scientific">Neospora caninum (strain Liverpool)</name>
    <dbReference type="NCBI Taxonomy" id="572307"/>
    <lineage>
        <taxon>Eukaryota</taxon>
        <taxon>Sar</taxon>
        <taxon>Alveolata</taxon>
        <taxon>Apicomplexa</taxon>
        <taxon>Conoidasida</taxon>
        <taxon>Coccidia</taxon>
        <taxon>Eucoccidiorida</taxon>
        <taxon>Eimeriorina</taxon>
        <taxon>Sarcocystidae</taxon>
        <taxon>Neospora</taxon>
    </lineage>
</organism>
<name>F0VCY5_NEOCL</name>
<proteinExistence type="predicted"/>
<dbReference type="AlphaFoldDB" id="F0VCY5"/>
<reference evidence="3" key="4">
    <citation type="journal article" date="2015" name="PLoS ONE">
        <title>Comprehensive Evaluation of Toxoplasma gondii VEG and Neospora caninum LIV Genomes with Tachyzoite Stage Transcriptome and Proteome Defines Novel Transcript Features.</title>
        <authorList>
            <person name="Ramaprasad A."/>
            <person name="Mourier T."/>
            <person name="Naeem R."/>
            <person name="Malas T.B."/>
            <person name="Moussa E."/>
            <person name="Panigrahi A."/>
            <person name="Vermont S.J."/>
            <person name="Otto T.D."/>
            <person name="Wastling J."/>
            <person name="Pain A."/>
        </authorList>
    </citation>
    <scope>NUCLEOTIDE SEQUENCE</scope>
    <source>
        <strain evidence="3">Liverpool</strain>
    </source>
</reference>
<keyword evidence="4" id="KW-1185">Reference proteome</keyword>
<dbReference type="RefSeq" id="XP_003881533.1">
    <property type="nucleotide sequence ID" value="XM_003881484.1"/>
</dbReference>
<evidence type="ECO:0000313" key="3">
    <source>
        <dbReference type="EMBL" id="CEL65450.1"/>
    </source>
</evidence>
<feature type="region of interest" description="Disordered" evidence="1">
    <location>
        <begin position="184"/>
        <end position="211"/>
    </location>
</feature>
<sequence>MDPATASWAATGAEPAVGEKRKASVVEDENASKALKTVPGTAFPSPGPSLTPSPGLAQLNATQPLLSPSVLSSSYAPRSISSPAAAFVAGAAAVTSVLSAPLLEKPQSLLGGGDSAAAVPGVPGESNGTLPAALPGATGGEHAVDVARAAAAAAAAVSARQAAANSAAKALQMALKTAELIQGPMGSPAAAAPGAELSAQSRHARPVDNPL</sequence>
<protein>
    <submittedName>
        <fullName evidence="2">Uncharacterized protein</fullName>
    </submittedName>
</protein>
<evidence type="ECO:0000313" key="4">
    <source>
        <dbReference type="Proteomes" id="UP000007494"/>
    </source>
</evidence>
<evidence type="ECO:0000313" key="2">
    <source>
        <dbReference type="EMBL" id="CBZ51500.1"/>
    </source>
</evidence>
<dbReference type="EMBL" id="LN714479">
    <property type="protein sequence ID" value="CEL65450.1"/>
    <property type="molecule type" value="Genomic_DNA"/>
</dbReference>
<evidence type="ECO:0000256" key="1">
    <source>
        <dbReference type="SAM" id="MobiDB-lite"/>
    </source>
</evidence>
<dbReference type="InParanoid" id="F0VCY5"/>
<dbReference type="Proteomes" id="UP000007494">
    <property type="component" value="Chromosome V"/>
</dbReference>
<feature type="region of interest" description="Disordered" evidence="1">
    <location>
        <begin position="1"/>
        <end position="60"/>
    </location>
</feature>
<accession>F0VCY5</accession>
<dbReference type="eggNOG" id="KOG0120">
    <property type="taxonomic scope" value="Eukaryota"/>
</dbReference>
<dbReference type="VEuPathDB" id="ToxoDB:NCLIV_012930"/>
<reference evidence="2" key="1">
    <citation type="submission" date="2011-02" db="EMBL/GenBank/DDBJ databases">
        <authorList>
            <person name="Aslett M."/>
        </authorList>
    </citation>
    <scope>NUCLEOTIDE SEQUENCE</scope>
    <source>
        <strain evidence="2">Liverpool</strain>
    </source>
</reference>
<reference evidence="2" key="2">
    <citation type="submission" date="2011-03" db="EMBL/GenBank/DDBJ databases">
        <title>Comparative genomics and transcriptomics of Neospora caninum and Toxoplasma gondii.</title>
        <authorList>
            <person name="Reid A.J."/>
            <person name="Sohal A."/>
            <person name="Harris D."/>
            <person name="Quail M."/>
            <person name="Sanders M."/>
            <person name="Berriman M."/>
            <person name="Wastling J.M."/>
            <person name="Pain A."/>
        </authorList>
    </citation>
    <scope>NUCLEOTIDE SEQUENCE</scope>
    <source>
        <strain evidence="2">Liverpool</strain>
    </source>
</reference>
<gene>
    <name evidence="3" type="ORF">BN1204_012930</name>
    <name evidence="2" type="ORF">NCLIV_012930</name>
</gene>
<feature type="compositionally biased region" description="Low complexity" evidence="1">
    <location>
        <begin position="184"/>
        <end position="201"/>
    </location>
</feature>
<dbReference type="GeneID" id="13440499"/>